<evidence type="ECO:0000256" key="1">
    <source>
        <dbReference type="ARBA" id="ARBA00004127"/>
    </source>
</evidence>
<dbReference type="Proteomes" id="UP001177003">
    <property type="component" value="Chromosome 8"/>
</dbReference>
<feature type="transmembrane region" description="Helical" evidence="8">
    <location>
        <begin position="78"/>
        <end position="98"/>
    </location>
</feature>
<name>A0AA35ZRK5_LACSI</name>
<dbReference type="InterPro" id="IPR001594">
    <property type="entry name" value="Palmitoyltrfase_DHHC"/>
</dbReference>
<feature type="transmembrane region" description="Helical" evidence="8">
    <location>
        <begin position="236"/>
        <end position="261"/>
    </location>
</feature>
<evidence type="ECO:0000256" key="5">
    <source>
        <dbReference type="ARBA" id="ARBA00022989"/>
    </source>
</evidence>
<feature type="compositionally biased region" description="Basic and acidic residues" evidence="9">
    <location>
        <begin position="337"/>
        <end position="347"/>
    </location>
</feature>
<reference evidence="11" key="1">
    <citation type="submission" date="2023-04" db="EMBL/GenBank/DDBJ databases">
        <authorList>
            <person name="Vijverberg K."/>
            <person name="Xiong W."/>
            <person name="Schranz E."/>
        </authorList>
    </citation>
    <scope>NUCLEOTIDE SEQUENCE</scope>
</reference>
<comment type="subcellular location">
    <subcellularLocation>
        <location evidence="1">Endomembrane system</location>
        <topology evidence="1">Multi-pass membrane protein</topology>
    </subcellularLocation>
</comment>
<evidence type="ECO:0000313" key="11">
    <source>
        <dbReference type="EMBL" id="CAI9297585.1"/>
    </source>
</evidence>
<evidence type="ECO:0000256" key="2">
    <source>
        <dbReference type="ARBA" id="ARBA00008574"/>
    </source>
</evidence>
<dbReference type="PANTHER" id="PTHR22883">
    <property type="entry name" value="ZINC FINGER DHHC DOMAIN CONTAINING PROTEIN"/>
    <property type="match status" value="1"/>
</dbReference>
<accession>A0AA35ZRK5</accession>
<keyword evidence="4 8" id="KW-0812">Transmembrane</keyword>
<keyword evidence="7 8" id="KW-0012">Acyltransferase</keyword>
<feature type="transmembrane region" description="Helical" evidence="8">
    <location>
        <begin position="195"/>
        <end position="216"/>
    </location>
</feature>
<dbReference type="Pfam" id="PF01529">
    <property type="entry name" value="DHHC"/>
    <property type="match status" value="1"/>
</dbReference>
<evidence type="ECO:0000256" key="3">
    <source>
        <dbReference type="ARBA" id="ARBA00022679"/>
    </source>
</evidence>
<evidence type="ECO:0000256" key="9">
    <source>
        <dbReference type="SAM" id="MobiDB-lite"/>
    </source>
</evidence>
<dbReference type="PANTHER" id="PTHR22883:SF391">
    <property type="entry name" value="PROTEIN S-ACYLTRANSFERASE 3-RELATED"/>
    <property type="match status" value="1"/>
</dbReference>
<keyword evidence="5 8" id="KW-1133">Transmembrane helix</keyword>
<organism evidence="11 12">
    <name type="scientific">Lactuca saligna</name>
    <name type="common">Willowleaf lettuce</name>
    <dbReference type="NCBI Taxonomy" id="75948"/>
    <lineage>
        <taxon>Eukaryota</taxon>
        <taxon>Viridiplantae</taxon>
        <taxon>Streptophyta</taxon>
        <taxon>Embryophyta</taxon>
        <taxon>Tracheophyta</taxon>
        <taxon>Spermatophyta</taxon>
        <taxon>Magnoliopsida</taxon>
        <taxon>eudicotyledons</taxon>
        <taxon>Gunneridae</taxon>
        <taxon>Pentapetalae</taxon>
        <taxon>asterids</taxon>
        <taxon>campanulids</taxon>
        <taxon>Asterales</taxon>
        <taxon>Asteraceae</taxon>
        <taxon>Cichorioideae</taxon>
        <taxon>Cichorieae</taxon>
        <taxon>Lactucinae</taxon>
        <taxon>Lactuca</taxon>
    </lineage>
</organism>
<dbReference type="EMBL" id="OX465084">
    <property type="protein sequence ID" value="CAI9297585.1"/>
    <property type="molecule type" value="Genomic_DNA"/>
</dbReference>
<evidence type="ECO:0000256" key="6">
    <source>
        <dbReference type="ARBA" id="ARBA00023136"/>
    </source>
</evidence>
<comment type="domain">
    <text evidence="8">The DHHC domain is required for palmitoyltransferase activity.</text>
</comment>
<feature type="region of interest" description="Disordered" evidence="9">
    <location>
        <begin position="312"/>
        <end position="376"/>
    </location>
</feature>
<proteinExistence type="inferred from homology"/>
<feature type="compositionally biased region" description="Basic and acidic residues" evidence="9">
    <location>
        <begin position="358"/>
        <end position="376"/>
    </location>
</feature>
<comment type="catalytic activity">
    <reaction evidence="8">
        <text>L-cysteinyl-[protein] + hexadecanoyl-CoA = S-hexadecanoyl-L-cysteinyl-[protein] + CoA</text>
        <dbReference type="Rhea" id="RHEA:36683"/>
        <dbReference type="Rhea" id="RHEA-COMP:10131"/>
        <dbReference type="Rhea" id="RHEA-COMP:11032"/>
        <dbReference type="ChEBI" id="CHEBI:29950"/>
        <dbReference type="ChEBI" id="CHEBI:57287"/>
        <dbReference type="ChEBI" id="CHEBI:57379"/>
        <dbReference type="ChEBI" id="CHEBI:74151"/>
        <dbReference type="EC" id="2.3.1.225"/>
    </reaction>
</comment>
<dbReference type="GO" id="GO:0005783">
    <property type="term" value="C:endoplasmic reticulum"/>
    <property type="evidence" value="ECO:0007669"/>
    <property type="project" value="TreeGrafter"/>
</dbReference>
<dbReference type="GO" id="GO:0019706">
    <property type="term" value="F:protein-cysteine S-palmitoyltransferase activity"/>
    <property type="evidence" value="ECO:0007669"/>
    <property type="project" value="UniProtKB-EC"/>
</dbReference>
<keyword evidence="6 8" id="KW-0472">Membrane</keyword>
<dbReference type="AlphaFoldDB" id="A0AA35ZRK5"/>
<feature type="domain" description="Palmitoyltransferase DHHC" evidence="10">
    <location>
        <begin position="149"/>
        <end position="271"/>
    </location>
</feature>
<dbReference type="GO" id="GO:0006612">
    <property type="term" value="P:protein targeting to membrane"/>
    <property type="evidence" value="ECO:0007669"/>
    <property type="project" value="TreeGrafter"/>
</dbReference>
<evidence type="ECO:0000256" key="7">
    <source>
        <dbReference type="ARBA" id="ARBA00023315"/>
    </source>
</evidence>
<evidence type="ECO:0000313" key="12">
    <source>
        <dbReference type="Proteomes" id="UP001177003"/>
    </source>
</evidence>
<dbReference type="EC" id="2.3.1.225" evidence="8"/>
<keyword evidence="12" id="KW-1185">Reference proteome</keyword>
<dbReference type="GO" id="GO:0005794">
    <property type="term" value="C:Golgi apparatus"/>
    <property type="evidence" value="ECO:0007669"/>
    <property type="project" value="TreeGrafter"/>
</dbReference>
<gene>
    <name evidence="11" type="ORF">LSALG_LOCUS36390</name>
</gene>
<comment type="similarity">
    <text evidence="2 8">Belongs to the DHHC palmitoyltransferase family.</text>
</comment>
<evidence type="ECO:0000256" key="4">
    <source>
        <dbReference type="ARBA" id="ARBA00022692"/>
    </source>
</evidence>
<sequence length="376" mass="42525">MMSGSDTPNSRPPPTTKRLYQVWKGRNKFCCGGRLVFGADAGSVILSSILIGAPAITFCIKMLVNIKKDKTNFGFVELSIGIILTVLDLIFLFVTSASNPGIVRRNKRPPECEESFSFRSQSLKWMNGSVMSMRIPRIKDMLVNGHTIKVKYCDTCMLYRPPRASHCSVCNNCVQRFDHHCPWVGQCIGGRNYRFFIVFIMTSTALCIYVFTFSLIDVIRQHGSLWNCLSKDAISVALVGYSFVCAWFVGGLCVFHIFLISTNQTTYENFRYRYEKKKNPYNEGFMKNLKDIFGSKLPPAIDFREWVTVEEEDEDEDEDASMSRRFGGSMRTSKVKLNGEPKDDKTLPKTCGSSAAAADKDLKGKDEHKNSPQDQK</sequence>
<evidence type="ECO:0000259" key="10">
    <source>
        <dbReference type="Pfam" id="PF01529"/>
    </source>
</evidence>
<dbReference type="InterPro" id="IPR039859">
    <property type="entry name" value="PFA4/ZDH16/20/ERF2-like"/>
</dbReference>
<dbReference type="PROSITE" id="PS50216">
    <property type="entry name" value="DHHC"/>
    <property type="match status" value="1"/>
</dbReference>
<protein>
    <recommendedName>
        <fullName evidence="8">S-acyltransferase</fullName>
        <ecNumber evidence="8">2.3.1.225</ecNumber>
    </recommendedName>
    <alternativeName>
        <fullName evidence="8">Palmitoyltransferase</fullName>
    </alternativeName>
</protein>
<feature type="transmembrane region" description="Helical" evidence="8">
    <location>
        <begin position="44"/>
        <end position="66"/>
    </location>
</feature>
<keyword evidence="3 8" id="KW-0808">Transferase</keyword>
<evidence type="ECO:0000256" key="8">
    <source>
        <dbReference type="RuleBase" id="RU079119"/>
    </source>
</evidence>